<accession>C0CV93</accession>
<dbReference type="AlphaFoldDB" id="C0CV93"/>
<name>C0CV93_9FIRM</name>
<keyword evidence="2" id="KW-1185">Reference proteome</keyword>
<reference evidence="1 2" key="1">
    <citation type="submission" date="2009-01" db="EMBL/GenBank/DDBJ databases">
        <authorList>
            <person name="Fulton L."/>
            <person name="Clifton S."/>
            <person name="Fulton B."/>
            <person name="Xu J."/>
            <person name="Minx P."/>
            <person name="Pepin K.H."/>
            <person name="Johnson M."/>
            <person name="Bhonagiri V."/>
            <person name="Nash W.E."/>
            <person name="Mardis E.R."/>
            <person name="Wilson R.K."/>
        </authorList>
    </citation>
    <scope>NUCLEOTIDE SEQUENCE [LARGE SCALE GENOMIC DNA]</scope>
    <source>
        <strain evidence="1 2">DSM 15981</strain>
    </source>
</reference>
<dbReference type="EMBL" id="ACCJ01000036">
    <property type="protein sequence ID" value="EEG56995.1"/>
    <property type="molecule type" value="Genomic_DNA"/>
</dbReference>
<evidence type="ECO:0000313" key="2">
    <source>
        <dbReference type="Proteomes" id="UP000004756"/>
    </source>
</evidence>
<dbReference type="Proteomes" id="UP000004756">
    <property type="component" value="Unassembled WGS sequence"/>
</dbReference>
<reference evidence="1 2" key="2">
    <citation type="submission" date="2009-02" db="EMBL/GenBank/DDBJ databases">
        <title>Draft genome sequence of Clostridium asparagiforme (DSM 15981).</title>
        <authorList>
            <person name="Sudarsanam P."/>
            <person name="Ley R."/>
            <person name="Guruge J."/>
            <person name="Turnbaugh P.J."/>
            <person name="Mahowald M."/>
            <person name="Liep D."/>
            <person name="Gordon J."/>
        </authorList>
    </citation>
    <scope>NUCLEOTIDE SEQUENCE [LARGE SCALE GENOMIC DNA]</scope>
    <source>
        <strain evidence="1 2">DSM 15981</strain>
    </source>
</reference>
<gene>
    <name evidence="1" type="ORF">CLOSTASPAR_00894</name>
</gene>
<proteinExistence type="predicted"/>
<dbReference type="HOGENOM" id="CLU_2258776_0_0_9"/>
<dbReference type="RefSeq" id="WP_007707413.1">
    <property type="nucleotide sequence ID" value="NZ_CP102272.1"/>
</dbReference>
<sequence>MMENEALEHYECDGQISLDDLEPAIKNKTLQAYLKRFGRDDLIDIIVVDHKRRLHYPVVAQHTVSDMGNPCIVVIVGSPEDLDRGNLEHTDLSDQMAFDFSTPNTDLGD</sequence>
<protein>
    <submittedName>
        <fullName evidence="1">Uncharacterized protein</fullName>
    </submittedName>
</protein>
<organism evidence="1 2">
    <name type="scientific">[Clostridium] asparagiforme DSM 15981</name>
    <dbReference type="NCBI Taxonomy" id="518636"/>
    <lineage>
        <taxon>Bacteria</taxon>
        <taxon>Bacillati</taxon>
        <taxon>Bacillota</taxon>
        <taxon>Clostridia</taxon>
        <taxon>Lachnospirales</taxon>
        <taxon>Lachnospiraceae</taxon>
        <taxon>Enterocloster</taxon>
    </lineage>
</organism>
<evidence type="ECO:0000313" key="1">
    <source>
        <dbReference type="EMBL" id="EEG56995.1"/>
    </source>
</evidence>
<comment type="caution">
    <text evidence="1">The sequence shown here is derived from an EMBL/GenBank/DDBJ whole genome shotgun (WGS) entry which is preliminary data.</text>
</comment>